<dbReference type="GO" id="GO:0006355">
    <property type="term" value="P:regulation of DNA-templated transcription"/>
    <property type="evidence" value="ECO:0007669"/>
    <property type="project" value="InterPro"/>
</dbReference>
<comment type="caution">
    <text evidence="1">The sequence shown here is derived from an EMBL/GenBank/DDBJ whole genome shotgun (WGS) entry which is preliminary data.</text>
</comment>
<dbReference type="STRING" id="2094558.A0A314Y9Y8"/>
<dbReference type="PANTHER" id="PTHR44083">
    <property type="entry name" value="TOPLESS-RELATED PROTEIN 1-RELATED"/>
    <property type="match status" value="1"/>
</dbReference>
<dbReference type="InterPro" id="IPR027728">
    <property type="entry name" value="Topless_fam"/>
</dbReference>
<organism evidence="1 2">
    <name type="scientific">Prunus yedoensis var. nudiflora</name>
    <dbReference type="NCBI Taxonomy" id="2094558"/>
    <lineage>
        <taxon>Eukaryota</taxon>
        <taxon>Viridiplantae</taxon>
        <taxon>Streptophyta</taxon>
        <taxon>Embryophyta</taxon>
        <taxon>Tracheophyta</taxon>
        <taxon>Spermatophyta</taxon>
        <taxon>Magnoliopsida</taxon>
        <taxon>eudicotyledons</taxon>
        <taxon>Gunneridae</taxon>
        <taxon>Pentapetalae</taxon>
        <taxon>rosids</taxon>
        <taxon>fabids</taxon>
        <taxon>Rosales</taxon>
        <taxon>Rosaceae</taxon>
        <taxon>Amygdaloideae</taxon>
        <taxon>Amygdaleae</taxon>
        <taxon>Prunus</taxon>
    </lineage>
</organism>
<dbReference type="PANTHER" id="PTHR44083:SF30">
    <property type="entry name" value="TOPLESS-LIKE PROTEIN"/>
    <property type="match status" value="1"/>
</dbReference>
<evidence type="ECO:0000313" key="2">
    <source>
        <dbReference type="Proteomes" id="UP000250321"/>
    </source>
</evidence>
<dbReference type="Proteomes" id="UP000250321">
    <property type="component" value="Unassembled WGS sequence"/>
</dbReference>
<proteinExistence type="predicted"/>
<dbReference type="OrthoDB" id="1850764at2759"/>
<reference evidence="1 2" key="1">
    <citation type="submission" date="2018-02" db="EMBL/GenBank/DDBJ databases">
        <title>Draft genome of wild Prunus yedoensis var. nudiflora.</title>
        <authorList>
            <person name="Baek S."/>
            <person name="Kim J.-H."/>
            <person name="Choi K."/>
            <person name="Kim G.-B."/>
            <person name="Cho A."/>
            <person name="Jang H."/>
            <person name="Shin C.-H."/>
            <person name="Yu H.-J."/>
            <person name="Mun J.-H."/>
        </authorList>
    </citation>
    <scope>NUCLEOTIDE SEQUENCE [LARGE SCALE GENOMIC DNA]</scope>
    <source>
        <strain evidence="2">cv. Jeju island</strain>
        <tissue evidence="1">Leaf</tissue>
    </source>
</reference>
<gene>
    <name evidence="1" type="ORF">Pyn_33790</name>
</gene>
<dbReference type="EMBL" id="PJQY01001544">
    <property type="protein sequence ID" value="PQQ01649.1"/>
    <property type="molecule type" value="Genomic_DNA"/>
</dbReference>
<protein>
    <submittedName>
        <fullName evidence="1">Topless-related protein 1-like isoform X1</fullName>
    </submittedName>
</protein>
<sequence length="119" mass="13555">MENTDFQLQFLSFSLTLSLEIQISRLVYTNGGDAILVLASNGIHFLWKWPQDLNSSGVATPKVHPNLWKPRSGLELMNNDLPSTNPEEEAMSYFDLSKNDSYLISPTRGMISIFEYLQR</sequence>
<keyword evidence="2" id="KW-1185">Reference proteome</keyword>
<accession>A0A314Y9Y8</accession>
<evidence type="ECO:0000313" key="1">
    <source>
        <dbReference type="EMBL" id="PQQ01649.1"/>
    </source>
</evidence>
<name>A0A314Y9Y8_PRUYE</name>
<dbReference type="AlphaFoldDB" id="A0A314Y9Y8"/>